<keyword evidence="4" id="KW-0547">Nucleotide-binding</keyword>
<dbReference type="eggNOG" id="COG1132">
    <property type="taxonomic scope" value="Bacteria"/>
</dbReference>
<evidence type="ECO:0000256" key="8">
    <source>
        <dbReference type="SAM" id="Phobius"/>
    </source>
</evidence>
<dbReference type="SMART" id="SM00382">
    <property type="entry name" value="AAA"/>
    <property type="match status" value="1"/>
</dbReference>
<dbReference type="InterPro" id="IPR036640">
    <property type="entry name" value="ABC1_TM_sf"/>
</dbReference>
<dbReference type="GO" id="GO:0015421">
    <property type="term" value="F:ABC-type oligopeptide transporter activity"/>
    <property type="evidence" value="ECO:0007669"/>
    <property type="project" value="TreeGrafter"/>
</dbReference>
<evidence type="ECO:0000256" key="1">
    <source>
        <dbReference type="ARBA" id="ARBA00004651"/>
    </source>
</evidence>
<dbReference type="GO" id="GO:0005886">
    <property type="term" value="C:plasma membrane"/>
    <property type="evidence" value="ECO:0007669"/>
    <property type="project" value="UniProtKB-SubCell"/>
</dbReference>
<feature type="domain" description="ABC transporter" evidence="9">
    <location>
        <begin position="347"/>
        <end position="581"/>
    </location>
</feature>
<evidence type="ECO:0000313" key="12">
    <source>
        <dbReference type="Proteomes" id="UP000002415"/>
    </source>
</evidence>
<evidence type="ECO:0000256" key="6">
    <source>
        <dbReference type="ARBA" id="ARBA00022989"/>
    </source>
</evidence>
<feature type="transmembrane region" description="Helical" evidence="8">
    <location>
        <begin position="250"/>
        <end position="273"/>
    </location>
</feature>
<dbReference type="SUPFAM" id="SSF52540">
    <property type="entry name" value="P-loop containing nucleoside triphosphate hydrolases"/>
    <property type="match status" value="1"/>
</dbReference>
<dbReference type="Gene3D" id="1.20.1560.10">
    <property type="entry name" value="ABC transporter type 1, transmembrane domain"/>
    <property type="match status" value="1"/>
</dbReference>
<keyword evidence="5" id="KW-0067">ATP-binding</keyword>
<reference evidence="11 12" key="2">
    <citation type="journal article" date="2009" name="Proc. Natl. Acad. Sci. U.S.A.">
        <title>On the chimeric nature, thermophilic origin, and phylogenetic placement of the Thermotogales.</title>
        <authorList>
            <person name="Zhaxybayeva O."/>
            <person name="Swithers K.S."/>
            <person name="Lapierre P."/>
            <person name="Fournier G.P."/>
            <person name="Bickhart D.M."/>
            <person name="DeBoy R.T."/>
            <person name="Nelson K.E."/>
            <person name="Nesbo C.L."/>
            <person name="Doolittle W.F."/>
            <person name="Gogarten J.P."/>
            <person name="Noll K.M."/>
        </authorList>
    </citation>
    <scope>NUCLEOTIDE SEQUENCE [LARGE SCALE GENOMIC DNA]</scope>
    <source>
        <strain evidence="12">ATCC 35602 / DSM 5306 / Rt17-B1</strain>
    </source>
</reference>
<comment type="subcellular location">
    <subcellularLocation>
        <location evidence="1">Cell membrane</location>
        <topology evidence="1">Multi-pass membrane protein</topology>
    </subcellularLocation>
</comment>
<dbReference type="CDD" id="cd18540">
    <property type="entry name" value="ABC_6TM_exporter_like"/>
    <property type="match status" value="1"/>
</dbReference>
<dbReference type="InterPro" id="IPR027417">
    <property type="entry name" value="P-loop_NTPase"/>
</dbReference>
<dbReference type="GO" id="GO:0016887">
    <property type="term" value="F:ATP hydrolysis activity"/>
    <property type="evidence" value="ECO:0007669"/>
    <property type="project" value="InterPro"/>
</dbReference>
<dbReference type="PANTHER" id="PTHR43394">
    <property type="entry name" value="ATP-DEPENDENT PERMEASE MDL1, MITOCHONDRIAL"/>
    <property type="match status" value="1"/>
</dbReference>
<accession>A7HML9</accession>
<dbReference type="InterPro" id="IPR017871">
    <property type="entry name" value="ABC_transporter-like_CS"/>
</dbReference>
<dbReference type="Pfam" id="PF00005">
    <property type="entry name" value="ABC_tran"/>
    <property type="match status" value="1"/>
</dbReference>
<dbReference type="PROSITE" id="PS50929">
    <property type="entry name" value="ABC_TM1F"/>
    <property type="match status" value="1"/>
</dbReference>
<evidence type="ECO:0000256" key="3">
    <source>
        <dbReference type="ARBA" id="ARBA00022692"/>
    </source>
</evidence>
<dbReference type="Gene3D" id="3.40.50.300">
    <property type="entry name" value="P-loop containing nucleotide triphosphate hydrolases"/>
    <property type="match status" value="1"/>
</dbReference>
<dbReference type="Proteomes" id="UP000002415">
    <property type="component" value="Chromosome"/>
</dbReference>
<feature type="transmembrane region" description="Helical" evidence="8">
    <location>
        <begin position="147"/>
        <end position="165"/>
    </location>
</feature>
<dbReference type="RefSeq" id="WP_011994461.1">
    <property type="nucleotide sequence ID" value="NC_009718.1"/>
</dbReference>
<reference evidence="11 12" key="1">
    <citation type="submission" date="2007-07" db="EMBL/GenBank/DDBJ databases">
        <title>Complete sequence of Fervidobacterium nodosum Rt17-B1.</title>
        <authorList>
            <consortium name="US DOE Joint Genome Institute"/>
            <person name="Copeland A."/>
            <person name="Lucas S."/>
            <person name="Lapidus A."/>
            <person name="Barry K."/>
            <person name="Glavina del Rio T."/>
            <person name="Dalin E."/>
            <person name="Tice H."/>
            <person name="Pitluck S."/>
            <person name="Saunders E."/>
            <person name="Brettin T."/>
            <person name="Bruce D."/>
            <person name="Detter J.C."/>
            <person name="Han C."/>
            <person name="Schmutz J."/>
            <person name="Larimer F."/>
            <person name="Land M."/>
            <person name="Hauser L."/>
            <person name="Kyrpides N."/>
            <person name="Mikhailova N."/>
            <person name="Nelson K."/>
            <person name="Gogarten J.P."/>
            <person name="Noll K."/>
            <person name="Richardson P."/>
        </authorList>
    </citation>
    <scope>NUCLEOTIDE SEQUENCE [LARGE SCALE GENOMIC DNA]</scope>
    <source>
        <strain evidence="12">ATCC 35602 / DSM 5306 / Rt17-B1</strain>
    </source>
</reference>
<gene>
    <name evidence="11" type="ordered locus">Fnod_1305</name>
</gene>
<dbReference type="OrthoDB" id="40044at2"/>
<evidence type="ECO:0000256" key="7">
    <source>
        <dbReference type="ARBA" id="ARBA00023136"/>
    </source>
</evidence>
<dbReference type="FunFam" id="3.40.50.300:FF:000287">
    <property type="entry name" value="Multidrug ABC transporter ATP-binding protein"/>
    <property type="match status" value="1"/>
</dbReference>
<dbReference type="AlphaFoldDB" id="A7HML9"/>
<evidence type="ECO:0000256" key="5">
    <source>
        <dbReference type="ARBA" id="ARBA00022840"/>
    </source>
</evidence>
<dbReference type="EMBL" id="CP000771">
    <property type="protein sequence ID" value="ABS61152.1"/>
    <property type="molecule type" value="Genomic_DNA"/>
</dbReference>
<evidence type="ECO:0000256" key="2">
    <source>
        <dbReference type="ARBA" id="ARBA00022448"/>
    </source>
</evidence>
<evidence type="ECO:0000259" key="9">
    <source>
        <dbReference type="PROSITE" id="PS50893"/>
    </source>
</evidence>
<protein>
    <submittedName>
        <fullName evidence="11">ABC transporter related</fullName>
    </submittedName>
</protein>
<dbReference type="KEGG" id="fno:Fnod_1305"/>
<keyword evidence="2" id="KW-0813">Transport</keyword>
<dbReference type="Pfam" id="PF00664">
    <property type="entry name" value="ABC_membrane"/>
    <property type="match status" value="1"/>
</dbReference>
<dbReference type="STRING" id="381764.Fnod_1305"/>
<evidence type="ECO:0000259" key="10">
    <source>
        <dbReference type="PROSITE" id="PS50929"/>
    </source>
</evidence>
<feature type="domain" description="ABC transmembrane type-1" evidence="10">
    <location>
        <begin position="32"/>
        <end position="314"/>
    </location>
</feature>
<dbReference type="InterPro" id="IPR003593">
    <property type="entry name" value="AAA+_ATPase"/>
</dbReference>
<dbReference type="PROSITE" id="PS50893">
    <property type="entry name" value="ABC_TRANSPORTER_2"/>
    <property type="match status" value="1"/>
</dbReference>
<dbReference type="PANTHER" id="PTHR43394:SF1">
    <property type="entry name" value="ATP-BINDING CASSETTE SUB-FAMILY B MEMBER 10, MITOCHONDRIAL"/>
    <property type="match status" value="1"/>
</dbReference>
<dbReference type="InterPro" id="IPR011527">
    <property type="entry name" value="ABC1_TM_dom"/>
</dbReference>
<name>A7HML9_FERNB</name>
<evidence type="ECO:0000313" key="11">
    <source>
        <dbReference type="EMBL" id="ABS61152.1"/>
    </source>
</evidence>
<organism evidence="11 12">
    <name type="scientific">Fervidobacterium nodosum (strain ATCC 35602 / DSM 5306 / Rt17-B1)</name>
    <dbReference type="NCBI Taxonomy" id="381764"/>
    <lineage>
        <taxon>Bacteria</taxon>
        <taxon>Thermotogati</taxon>
        <taxon>Thermotogota</taxon>
        <taxon>Thermotogae</taxon>
        <taxon>Thermotogales</taxon>
        <taxon>Fervidobacteriaceae</taxon>
        <taxon>Fervidobacterium</taxon>
    </lineage>
</organism>
<feature type="transmembrane region" description="Helical" evidence="8">
    <location>
        <begin position="29"/>
        <end position="51"/>
    </location>
</feature>
<dbReference type="HOGENOM" id="CLU_000604_84_4_0"/>
<dbReference type="SUPFAM" id="SSF90123">
    <property type="entry name" value="ABC transporter transmembrane region"/>
    <property type="match status" value="1"/>
</dbReference>
<keyword evidence="3 8" id="KW-0812">Transmembrane</keyword>
<keyword evidence="6 8" id="KW-1133">Transmembrane helix</keyword>
<keyword evidence="12" id="KW-1185">Reference proteome</keyword>
<evidence type="ECO:0000256" key="4">
    <source>
        <dbReference type="ARBA" id="ARBA00022741"/>
    </source>
</evidence>
<keyword evidence="7 8" id="KW-0472">Membrane</keyword>
<proteinExistence type="predicted"/>
<dbReference type="GO" id="GO:0005524">
    <property type="term" value="F:ATP binding"/>
    <property type="evidence" value="ECO:0007669"/>
    <property type="project" value="UniProtKB-KW"/>
</dbReference>
<dbReference type="InterPro" id="IPR003439">
    <property type="entry name" value="ABC_transporter-like_ATP-bd"/>
</dbReference>
<dbReference type="InterPro" id="IPR039421">
    <property type="entry name" value="Type_1_exporter"/>
</dbReference>
<feature type="transmembrane region" description="Helical" evidence="8">
    <location>
        <begin position="171"/>
        <end position="189"/>
    </location>
</feature>
<dbReference type="PROSITE" id="PS00211">
    <property type="entry name" value="ABC_TRANSPORTER_1"/>
    <property type="match status" value="1"/>
</dbReference>
<feature type="transmembrane region" description="Helical" evidence="8">
    <location>
        <begin position="71"/>
        <end position="90"/>
    </location>
</feature>
<sequence length="598" mass="67882">MEEIIQERQTKFNPKLWAKFWIFLKEYKFHFIFLIIIMILVGLIDATYPYLTKYAIDNFIARKNLNGFSKYFILLLAIGSLQACGTYFLITLAGKIENGFAYNVRNASFKKLQSLSLSFFDNTQTGFLISRVMSDVQKVSSVMSWQIVDGVWAISSMTFILIYSFLLSWQLTLFILFAIPLIAFVGWYFQRKILKQYRIVRKLVSEVTGIYNEGLMGAKTVKVLSVEDLVSKDFKKHTDELKNASIKATILSGMYTPIVIFIGNIVTALILVYGGKRTYINVLSIGTLSAAISYSIQFFEPIYQLARVLADLISAQAAAERVLELIETEPEILDTPDAIDVDIQGELVFDNVSFKYSKGDWVIKSFNLKVRKGETIALVGDTGAGKTTIVNLIGRFYEPTQGTIYIDGVDYRKIKIKKLRESIGYVLQTPHLFNGTIAENIRYGRLDATMEEIIEAAKLVNAHDFIMKLENGYETNVGESGANLSLGQRQLISLARVVIANPKILVLDEATSSIDTYTEHLIQDAIHKLLKGRTSFVIAHRLSTIRNADKILVIENGEIIEEGTHEQLMRKKGKYYRLYMNQFVQEKEKEILGEKEQV</sequence>